<dbReference type="SUPFAM" id="SSF51445">
    <property type="entry name" value="(Trans)glycosidases"/>
    <property type="match status" value="1"/>
</dbReference>
<dbReference type="WBParaSite" id="MBELARI_LOCUS19763">
    <property type="protein sequence ID" value="MBELARI_LOCUS19763"/>
    <property type="gene ID" value="MBELARI_LOCUS19763"/>
</dbReference>
<dbReference type="GO" id="GO:0009253">
    <property type="term" value="P:peptidoglycan catabolic process"/>
    <property type="evidence" value="ECO:0007669"/>
    <property type="project" value="InterPro"/>
</dbReference>
<dbReference type="GO" id="GO:0016998">
    <property type="term" value="P:cell wall macromolecule catabolic process"/>
    <property type="evidence" value="ECO:0007669"/>
    <property type="project" value="InterPro"/>
</dbReference>
<dbReference type="InterPro" id="IPR051595">
    <property type="entry name" value="GH25_Enzymes"/>
</dbReference>
<feature type="chain" id="PRO_5042101458" evidence="3">
    <location>
        <begin position="17"/>
        <end position="275"/>
    </location>
</feature>
<name>A0AAF3EZT3_9BILA</name>
<comment type="similarity">
    <text evidence="1">Belongs to the glycosyl hydrolase 25 family.</text>
</comment>
<dbReference type="PANTHER" id="PTHR23208:SF36">
    <property type="entry name" value="LYSOZYME-RELATED"/>
    <property type="match status" value="1"/>
</dbReference>
<dbReference type="PROSITE" id="PS51904">
    <property type="entry name" value="GLYCOSYL_HYDROL_F25_2"/>
    <property type="match status" value="1"/>
</dbReference>
<dbReference type="PANTHER" id="PTHR23208">
    <property type="entry name" value="LYSOZYME PROTEIN"/>
    <property type="match status" value="1"/>
</dbReference>
<accession>A0AAF3EZT3</accession>
<evidence type="ECO:0000256" key="3">
    <source>
        <dbReference type="SAM" id="SignalP"/>
    </source>
</evidence>
<dbReference type="InterPro" id="IPR017853">
    <property type="entry name" value="GH"/>
</dbReference>
<dbReference type="InterPro" id="IPR002053">
    <property type="entry name" value="Glyco_hydro_25"/>
</dbReference>
<protein>
    <submittedName>
        <fullName evidence="5">Lysozyme</fullName>
    </submittedName>
</protein>
<dbReference type="GO" id="GO:0003796">
    <property type="term" value="F:lysozyme activity"/>
    <property type="evidence" value="ECO:0007669"/>
    <property type="project" value="InterPro"/>
</dbReference>
<dbReference type="GO" id="GO:0007165">
    <property type="term" value="P:signal transduction"/>
    <property type="evidence" value="ECO:0007669"/>
    <property type="project" value="TreeGrafter"/>
</dbReference>
<evidence type="ECO:0000256" key="1">
    <source>
        <dbReference type="ARBA" id="ARBA00010646"/>
    </source>
</evidence>
<proteinExistence type="inferred from homology"/>
<keyword evidence="2 3" id="KW-0732">Signal</keyword>
<feature type="signal peptide" evidence="3">
    <location>
        <begin position="1"/>
        <end position="16"/>
    </location>
</feature>
<keyword evidence="4" id="KW-1185">Reference proteome</keyword>
<dbReference type="CDD" id="cd06416">
    <property type="entry name" value="GH25_Lys1-like"/>
    <property type="match status" value="1"/>
</dbReference>
<dbReference type="AlphaFoldDB" id="A0AAF3EZT3"/>
<evidence type="ECO:0000256" key="2">
    <source>
        <dbReference type="ARBA" id="ARBA00022729"/>
    </source>
</evidence>
<reference evidence="5" key="1">
    <citation type="submission" date="2024-02" db="UniProtKB">
        <authorList>
            <consortium name="WormBaseParasite"/>
        </authorList>
    </citation>
    <scope>IDENTIFICATION</scope>
</reference>
<organism evidence="4 5">
    <name type="scientific">Mesorhabditis belari</name>
    <dbReference type="NCBI Taxonomy" id="2138241"/>
    <lineage>
        <taxon>Eukaryota</taxon>
        <taxon>Metazoa</taxon>
        <taxon>Ecdysozoa</taxon>
        <taxon>Nematoda</taxon>
        <taxon>Chromadorea</taxon>
        <taxon>Rhabditida</taxon>
        <taxon>Rhabditina</taxon>
        <taxon>Rhabditomorpha</taxon>
        <taxon>Rhabditoidea</taxon>
        <taxon>Rhabditidae</taxon>
        <taxon>Mesorhabditinae</taxon>
        <taxon>Mesorhabditis</taxon>
    </lineage>
</organism>
<sequence>MKTLTILLFVVGSTLSNPLLIKPLSTKVLEKLEPEAKALPPLQDATVAYALDLSASVSQSTFQCIKSQGYSTVFVRVYNPQGNGAYDSNGGYNVKNAYAAGLGTEIYMTPQPSSSKSAAQQVDEIYQGLNSAGVTVRTLWIQVTSPINWPNNQVTNQNFITALTNRAKQYNWATGIYTSSYDWNQITGAWSGLTGTSLWYWSVNGNGPSGETPPNFQDFRNFGCWTSAVVKQFGQAESVCSVNVNRDVYYSSVTAVQQSAVMENGKIVVGTNVRQ</sequence>
<dbReference type="GO" id="GO:0045087">
    <property type="term" value="P:innate immune response"/>
    <property type="evidence" value="ECO:0007669"/>
    <property type="project" value="TreeGrafter"/>
</dbReference>
<dbReference type="Proteomes" id="UP000887575">
    <property type="component" value="Unassembled WGS sequence"/>
</dbReference>
<evidence type="ECO:0000313" key="5">
    <source>
        <dbReference type="WBParaSite" id="MBELARI_LOCUS19763"/>
    </source>
</evidence>
<dbReference type="Gene3D" id="3.20.20.80">
    <property type="entry name" value="Glycosidases"/>
    <property type="match status" value="1"/>
</dbReference>
<evidence type="ECO:0000313" key="4">
    <source>
        <dbReference type="Proteomes" id="UP000887575"/>
    </source>
</evidence>